<evidence type="ECO:0000313" key="3">
    <source>
        <dbReference type="Proteomes" id="UP001295684"/>
    </source>
</evidence>
<feature type="region of interest" description="Disordered" evidence="1">
    <location>
        <begin position="164"/>
        <end position="185"/>
    </location>
</feature>
<dbReference type="Proteomes" id="UP001295684">
    <property type="component" value="Unassembled WGS sequence"/>
</dbReference>
<reference evidence="2" key="1">
    <citation type="submission" date="2023-07" db="EMBL/GenBank/DDBJ databases">
        <authorList>
            <consortium name="AG Swart"/>
            <person name="Singh M."/>
            <person name="Singh A."/>
            <person name="Seah K."/>
            <person name="Emmerich C."/>
        </authorList>
    </citation>
    <scope>NUCLEOTIDE SEQUENCE</scope>
    <source>
        <strain evidence="2">DP1</strain>
    </source>
</reference>
<gene>
    <name evidence="2" type="ORF">ECRASSUSDP1_LOCUS8324</name>
</gene>
<sequence length="384" mass="44978">MKKHQISSNSVDRDNIRKMMKYNLDDLFQDPHIFEWPPLVYEELQNDGWNYLTEAVVGSRYEAIGPFFKNRKIKFQKQLSLLKNQRREGLLLNQYHSKKRVVFEEDVKKAIETPLKSSGRRNKSRRFNPASLETAKVRRERFSITALRKEFVKKAEINKKYHSSKNKGFASPKKARSTERKGISQRISTHEYYPSVDRESSVQNNKKATQLKSYSFSEKKKLNNDIIDYNFSKMCFICESFTIINSQSDEISFEELFRFLSRSEIPEVFKKIHKTPKFKFLTNSGIKAHKKAFMKSLKKITSEKSRSFINFGTLQRSEKLGKPKPDSMTVYGCYSKQSKEGTYTRNSPMLVKEPSGTTLADTVSPLTAHKRFTRNNIRFKKMIK</sequence>
<proteinExistence type="predicted"/>
<keyword evidence="3" id="KW-1185">Reference proteome</keyword>
<protein>
    <submittedName>
        <fullName evidence="2">Uncharacterized protein</fullName>
    </submittedName>
</protein>
<organism evidence="2 3">
    <name type="scientific">Euplotes crassus</name>
    <dbReference type="NCBI Taxonomy" id="5936"/>
    <lineage>
        <taxon>Eukaryota</taxon>
        <taxon>Sar</taxon>
        <taxon>Alveolata</taxon>
        <taxon>Ciliophora</taxon>
        <taxon>Intramacronucleata</taxon>
        <taxon>Spirotrichea</taxon>
        <taxon>Hypotrichia</taxon>
        <taxon>Euplotida</taxon>
        <taxon>Euplotidae</taxon>
        <taxon>Moneuplotes</taxon>
    </lineage>
</organism>
<accession>A0AAD1XDI6</accession>
<comment type="caution">
    <text evidence="2">The sequence shown here is derived from an EMBL/GenBank/DDBJ whole genome shotgun (WGS) entry which is preliminary data.</text>
</comment>
<dbReference type="EMBL" id="CAMPGE010008140">
    <property type="protein sequence ID" value="CAI2367047.1"/>
    <property type="molecule type" value="Genomic_DNA"/>
</dbReference>
<evidence type="ECO:0000313" key="2">
    <source>
        <dbReference type="EMBL" id="CAI2367047.1"/>
    </source>
</evidence>
<evidence type="ECO:0000256" key="1">
    <source>
        <dbReference type="SAM" id="MobiDB-lite"/>
    </source>
</evidence>
<name>A0AAD1XDI6_EUPCR</name>
<dbReference type="AlphaFoldDB" id="A0AAD1XDI6"/>